<feature type="chain" id="PRO_5046347784" evidence="1">
    <location>
        <begin position="20"/>
        <end position="391"/>
    </location>
</feature>
<accession>A0ABS7EWF7</accession>
<dbReference type="InterPro" id="IPR023614">
    <property type="entry name" value="Porin_dom_sf"/>
</dbReference>
<keyword evidence="1" id="KW-0732">Signal</keyword>
<keyword evidence="3" id="KW-1185">Reference proteome</keyword>
<name>A0ABS7EWF7_9FLAO</name>
<dbReference type="EMBL" id="JAHZSV010000053">
    <property type="protein sequence ID" value="MBW8201860.1"/>
    <property type="molecule type" value="Genomic_DNA"/>
</dbReference>
<comment type="caution">
    <text evidence="2">The sequence shown here is derived from an EMBL/GenBank/DDBJ whole genome shotgun (WGS) entry which is preliminary data.</text>
</comment>
<protein>
    <submittedName>
        <fullName evidence="2">OprO/OprP family phosphate-selective porin</fullName>
    </submittedName>
</protein>
<dbReference type="Gene3D" id="2.40.160.10">
    <property type="entry name" value="Porin"/>
    <property type="match status" value="1"/>
</dbReference>
<feature type="signal peptide" evidence="1">
    <location>
        <begin position="1"/>
        <end position="19"/>
    </location>
</feature>
<dbReference type="InterPro" id="IPR010870">
    <property type="entry name" value="Porin_O/P"/>
</dbReference>
<dbReference type="Pfam" id="PF07396">
    <property type="entry name" value="Porin_O_P"/>
    <property type="match status" value="1"/>
</dbReference>
<dbReference type="SUPFAM" id="SSF56935">
    <property type="entry name" value="Porins"/>
    <property type="match status" value="1"/>
</dbReference>
<evidence type="ECO:0000256" key="1">
    <source>
        <dbReference type="SAM" id="SignalP"/>
    </source>
</evidence>
<sequence length="391" mass="45405">MRKFQFMLLLFVLQNTLWAQSDGKVSNWYDNIHIGGYMQLRYDNLFETNENLDCEQCDENWGLEGGGLSFRRLRFKIKGQITPRIFFYFQPDFAKSIGEEHHVGRLKDAYIDVGLDSKNEYRIRIGQSKVPFGFENMQSSSNRLPLDRDDALNSAVKDERDLGVFFYWATKEKRQLIKELRKAGLSGGDFGLIALGFYNGQTANHFDQNNEFHVVSRFSYPLELGHQVIEPGIQAYTGKYVVTEHSSSIAVDTEGYLDQRAAVSFVLYPRPFGIQAEYNVGKGPEYDKATNTIQVKPLQGGYATFSYYVEKWGQKFYPFVRLQYYDGGKKHELDARSYDVHDAEVGLEWHPFPHFEFLAEYTYSDRRYEDFTNTANHQKGSLFRVQAQLKF</sequence>
<dbReference type="RefSeq" id="WP_220115148.1">
    <property type="nucleotide sequence ID" value="NZ_JAHZSV010000053.1"/>
</dbReference>
<reference evidence="2 3" key="1">
    <citation type="submission" date="2021-08" db="EMBL/GenBank/DDBJ databases">
        <title>Muricauda profundi sp. nov., a marine bacterium isolated from deep seawater of the Mariana Trench.</title>
        <authorList>
            <person name="Wei Y."/>
        </authorList>
    </citation>
    <scope>NUCLEOTIDE SEQUENCE [LARGE SCALE GENOMIC DNA]</scope>
    <source>
        <strain evidence="2 3">W52</strain>
    </source>
</reference>
<evidence type="ECO:0000313" key="3">
    <source>
        <dbReference type="Proteomes" id="UP001196136"/>
    </source>
</evidence>
<evidence type="ECO:0000313" key="2">
    <source>
        <dbReference type="EMBL" id="MBW8201860.1"/>
    </source>
</evidence>
<proteinExistence type="predicted"/>
<dbReference type="Proteomes" id="UP001196136">
    <property type="component" value="Unassembled WGS sequence"/>
</dbReference>
<organism evidence="2 3">
    <name type="scientific">Flagellimonas abyssi</name>
    <dbReference type="NCBI Taxonomy" id="2864871"/>
    <lineage>
        <taxon>Bacteria</taxon>
        <taxon>Pseudomonadati</taxon>
        <taxon>Bacteroidota</taxon>
        <taxon>Flavobacteriia</taxon>
        <taxon>Flavobacteriales</taxon>
        <taxon>Flavobacteriaceae</taxon>
        <taxon>Flagellimonas</taxon>
    </lineage>
</organism>
<gene>
    <name evidence="2" type="ORF">K1F36_18715</name>
</gene>